<evidence type="ECO:0000256" key="1">
    <source>
        <dbReference type="SAM" id="Phobius"/>
    </source>
</evidence>
<protein>
    <submittedName>
        <fullName evidence="3">1-acylglycerol-3-phosphate O-acyltransferase 3 (Predicted), isoform CRA_a</fullName>
    </submittedName>
</protein>
<keyword evidence="3" id="KW-0808">Transferase</keyword>
<name>A6JK36_RAT</name>
<keyword evidence="1" id="KW-0472">Membrane</keyword>
<reference evidence="4" key="3">
    <citation type="submission" date="2005-09" db="EMBL/GenBank/DDBJ databases">
        <authorList>
            <person name="Mural R.J."/>
            <person name="Li P.W."/>
            <person name="Adams M.D."/>
            <person name="Amanatides P.G."/>
            <person name="Baden-Tillson H."/>
            <person name="Barnstead M."/>
            <person name="Chin S.H."/>
            <person name="Dew I."/>
            <person name="Evans C.A."/>
            <person name="Ferriera S."/>
            <person name="Flanigan M."/>
            <person name="Fosler C."/>
            <person name="Glodek A."/>
            <person name="Gu Z."/>
            <person name="Holt R.A."/>
            <person name="Jennings D."/>
            <person name="Kraft C.L."/>
            <person name="Lu F."/>
            <person name="Nguyen T."/>
            <person name="Nusskern D.R."/>
            <person name="Pfannkoch C.M."/>
            <person name="Sitter C."/>
            <person name="Sutton G.G."/>
            <person name="Venter J.C."/>
            <person name="Wang Z."/>
            <person name="Woodage T."/>
            <person name="Zheng X.H."/>
            <person name="Zhong F."/>
        </authorList>
    </citation>
    <scope>NUCLEOTIDE SEQUENCE [LARGE SCALE GENOMIC DNA]</scope>
    <source>
        <strain evidence="2">BN</strain>
        <strain evidence="4">BN, Sprague-Dawley</strain>
    </source>
</reference>
<accession>A6JK36</accession>
<reference evidence="3" key="2">
    <citation type="submission" date="2005-07" db="EMBL/GenBank/DDBJ databases">
        <authorList>
            <person name="Mural R.J."/>
            <person name="Li P.W."/>
            <person name="Adams M.D."/>
            <person name="Amanatides P.G."/>
            <person name="Baden-Tillson H."/>
            <person name="Barnstead M."/>
            <person name="Chin S.H."/>
            <person name="Dew I."/>
            <person name="Evans C.A."/>
            <person name="Ferriera S."/>
            <person name="Flanigan M."/>
            <person name="Fosler C."/>
            <person name="Glodek A."/>
            <person name="Gu Z."/>
            <person name="Holt R.A."/>
            <person name="Jennings D."/>
            <person name="Kraft C.L."/>
            <person name="Lu F."/>
            <person name="Nguyen T."/>
            <person name="Nusskern D.R."/>
            <person name="Pfannkoch C.M."/>
            <person name="Sitter C."/>
            <person name="Sutton G.G."/>
            <person name="Venter J.C."/>
            <person name="Wang Z."/>
            <person name="Woodage T."/>
            <person name="Zheng X.H."/>
            <person name="Zhong F."/>
        </authorList>
    </citation>
    <scope>NUCLEOTIDE SEQUENCE</scope>
    <source>
        <strain evidence="3">BN</strain>
        <strain evidence="4">BN, Sprague-Dawley</strain>
    </source>
</reference>
<dbReference type="GO" id="GO:0016746">
    <property type="term" value="F:acyltransferase activity"/>
    <property type="evidence" value="ECO:0007669"/>
    <property type="project" value="UniProtKB-KW"/>
</dbReference>
<organism evidence="3 4">
    <name type="scientific">Rattus norvegicus</name>
    <name type="common">Rat</name>
    <dbReference type="NCBI Taxonomy" id="10116"/>
    <lineage>
        <taxon>Eukaryota</taxon>
        <taxon>Metazoa</taxon>
        <taxon>Chordata</taxon>
        <taxon>Craniata</taxon>
        <taxon>Vertebrata</taxon>
        <taxon>Euteleostomi</taxon>
        <taxon>Mammalia</taxon>
        <taxon>Eutheria</taxon>
        <taxon>Euarchontoglires</taxon>
        <taxon>Glires</taxon>
        <taxon>Rodentia</taxon>
        <taxon>Myomorpha</taxon>
        <taxon>Muroidea</taxon>
        <taxon>Muridae</taxon>
        <taxon>Murinae</taxon>
        <taxon>Rattus</taxon>
    </lineage>
</organism>
<evidence type="ECO:0000313" key="2">
    <source>
        <dbReference type="EMBL" id="EDL97047.1"/>
    </source>
</evidence>
<dbReference type="EMBL" id="CH473988">
    <property type="protein sequence ID" value="EDL97050.1"/>
    <property type="molecule type" value="Genomic_DNA"/>
</dbReference>
<keyword evidence="1" id="KW-1133">Transmembrane helix</keyword>
<keyword evidence="3" id="KW-0012">Acyltransferase</keyword>
<reference evidence="3" key="1">
    <citation type="journal article" date="2005" name="Genome Res.">
        <title>Gene and alternative splicing annotation with AIR.</title>
        <authorList>
            <person name="Florea L."/>
            <person name="Di Francesco V."/>
            <person name="Miller J."/>
            <person name="Turner R."/>
            <person name="Yao A."/>
            <person name="Harris M."/>
            <person name="Walenz B."/>
            <person name="Mobarry C."/>
            <person name="Merkulov G.V."/>
            <person name="Charlab R."/>
            <person name="Dew I."/>
            <person name="Deng Z."/>
            <person name="Istrail S."/>
            <person name="Li P."/>
            <person name="Sutton G."/>
        </authorList>
    </citation>
    <scope>NUCLEOTIDE SEQUENCE</scope>
    <source>
        <strain evidence="3">BN</strain>
    </source>
</reference>
<feature type="transmembrane region" description="Helical" evidence="1">
    <location>
        <begin position="36"/>
        <end position="55"/>
    </location>
</feature>
<dbReference type="Proteomes" id="UP000234681">
    <property type="component" value="Chromosome 20"/>
</dbReference>
<evidence type="ECO:0000313" key="4">
    <source>
        <dbReference type="Proteomes" id="UP000234681"/>
    </source>
</evidence>
<sequence>MNDRGVQAAGSVLLGLPLLMIQYSASESNKNYTRNVGVGFLVFWGGVRSCFFICFRKKKGEESPFDFSIKLINLRIMLFSFPSHPTTDRHDRCHGQIQTEGSAEAVGLLAFREPMLEAAGSGARGILEPEWLVASGGRAWTARLALLLVLQQRGPHKTGIWSPPYSGSRVRYTRAPTISPRDPSAVQAVSHPWSPATPTYLTQASLKLC</sequence>
<dbReference type="AlphaFoldDB" id="A6JK36"/>
<keyword evidence="1" id="KW-0812">Transmembrane</keyword>
<evidence type="ECO:0000313" key="3">
    <source>
        <dbReference type="EMBL" id="EDL97050.1"/>
    </source>
</evidence>
<dbReference type="EMBL" id="CH473988">
    <property type="protein sequence ID" value="EDL97047.1"/>
    <property type="molecule type" value="Genomic_DNA"/>
</dbReference>
<gene>
    <name evidence="3" type="primary">Agpat3_predicted</name>
    <name evidence="3" type="ORF">rCG_60631</name>
</gene>
<proteinExistence type="predicted"/>